<evidence type="ECO:0000256" key="1">
    <source>
        <dbReference type="ARBA" id="ARBA00022490"/>
    </source>
</evidence>
<dbReference type="InterPro" id="IPR025714">
    <property type="entry name" value="Methyltranfer_dom"/>
</dbReference>
<dbReference type="PANTHER" id="PTHR12843">
    <property type="entry name" value="PROTEIN-LYSINE N-METHYLTRANSFERASE METTL10"/>
    <property type="match status" value="1"/>
</dbReference>
<dbReference type="SUPFAM" id="SSF53335">
    <property type="entry name" value="S-adenosyl-L-methionine-dependent methyltransferases"/>
    <property type="match status" value="1"/>
</dbReference>
<evidence type="ECO:0000256" key="4">
    <source>
        <dbReference type="ARBA" id="ARBA00022691"/>
    </source>
</evidence>
<keyword evidence="3 5" id="KW-0808">Transferase</keyword>
<keyword evidence="1 5" id="KW-0963">Cytoplasm</keyword>
<feature type="domain" description="Methyltransferase" evidence="6">
    <location>
        <begin position="65"/>
        <end position="193"/>
    </location>
</feature>
<evidence type="ECO:0000259" key="6">
    <source>
        <dbReference type="Pfam" id="PF13847"/>
    </source>
</evidence>
<dbReference type="EMBL" id="GEBQ01031568">
    <property type="protein sequence ID" value="JAT08409.1"/>
    <property type="molecule type" value="Transcribed_RNA"/>
</dbReference>
<name>A0A1B6KAE0_9HEMI</name>
<protein>
    <recommendedName>
        <fullName evidence="5">Protein-lysine N-methyltransferase g.4659</fullName>
        <ecNumber evidence="5">2.1.1.-</ecNumber>
    </recommendedName>
</protein>
<evidence type="ECO:0000256" key="3">
    <source>
        <dbReference type="ARBA" id="ARBA00022679"/>
    </source>
</evidence>
<evidence type="ECO:0000313" key="7">
    <source>
        <dbReference type="EMBL" id="JAT08409.1"/>
    </source>
</evidence>
<dbReference type="CDD" id="cd02440">
    <property type="entry name" value="AdoMet_MTases"/>
    <property type="match status" value="1"/>
</dbReference>
<comment type="function">
    <text evidence="5">S-adenosyl-L-methionine-dependent protein-lysine N-methyltransferase that methylates elongation factor 1-alpha.</text>
</comment>
<dbReference type="InterPro" id="IPR029063">
    <property type="entry name" value="SAM-dependent_MTases_sf"/>
</dbReference>
<comment type="subcellular location">
    <subcellularLocation>
        <location evidence="5">Cytoplasm</location>
    </subcellularLocation>
</comment>
<comment type="similarity">
    <text evidence="5">Belongs to the class I-like SAM-binding methyltransferase superfamily. EFM4 family.</text>
</comment>
<gene>
    <name evidence="7" type="ORF">g.4659</name>
</gene>
<evidence type="ECO:0000256" key="5">
    <source>
        <dbReference type="HAMAP-Rule" id="MF_03188"/>
    </source>
</evidence>
<dbReference type="PANTHER" id="PTHR12843:SF5">
    <property type="entry name" value="EEF1A LYSINE METHYLTRANSFERASE 2"/>
    <property type="match status" value="1"/>
</dbReference>
<reference evidence="7" key="1">
    <citation type="submission" date="2015-11" db="EMBL/GenBank/DDBJ databases">
        <title>De novo transcriptome assembly of four potential Pierce s Disease insect vectors from Arizona vineyards.</title>
        <authorList>
            <person name="Tassone E.E."/>
        </authorList>
    </citation>
    <scope>NUCLEOTIDE SEQUENCE</scope>
</reference>
<dbReference type="AlphaFoldDB" id="A0A1B6KAE0"/>
<dbReference type="HAMAP" id="MF_03188">
    <property type="entry name" value="Methyltr_EFM4"/>
    <property type="match status" value="1"/>
</dbReference>
<proteinExistence type="inferred from homology"/>
<sequence length="227" mass="25595">MNMEADKLEELLPSELGTKEYWDSAYIVEIENFKNNGDVGEVWFGEESATRIIRWLTKFDQVSRDDPVIDVGCGNGMMLFELMEEGFTNLTGVDYSEKAIELANRIALERESTNIKFMLCDIVGEEVDLRDYKVVLDKGTYDAISLSPENAHAQRKAYKANLTKLLRPEGLFVIASCNWTEEELRQHFDSDFAVSAVIPAPKFQFGGKVGSSVTTLVFQHKNNETGS</sequence>
<dbReference type="EC" id="2.1.1.-" evidence="5"/>
<dbReference type="GO" id="GO:0005737">
    <property type="term" value="C:cytoplasm"/>
    <property type="evidence" value="ECO:0007669"/>
    <property type="project" value="UniProtKB-SubCell"/>
</dbReference>
<dbReference type="Pfam" id="PF13847">
    <property type="entry name" value="Methyltransf_31"/>
    <property type="match status" value="1"/>
</dbReference>
<dbReference type="GO" id="GO:0032259">
    <property type="term" value="P:methylation"/>
    <property type="evidence" value="ECO:0007669"/>
    <property type="project" value="UniProtKB-KW"/>
</dbReference>
<dbReference type="InterPro" id="IPR026635">
    <property type="entry name" value="Efm4/METTL10"/>
</dbReference>
<dbReference type="Gene3D" id="3.40.50.150">
    <property type="entry name" value="Vaccinia Virus protein VP39"/>
    <property type="match status" value="1"/>
</dbReference>
<evidence type="ECO:0000256" key="2">
    <source>
        <dbReference type="ARBA" id="ARBA00022603"/>
    </source>
</evidence>
<keyword evidence="4 5" id="KW-0949">S-adenosyl-L-methionine</keyword>
<dbReference type="GO" id="GO:0016279">
    <property type="term" value="F:protein-lysine N-methyltransferase activity"/>
    <property type="evidence" value="ECO:0007669"/>
    <property type="project" value="UniProtKB-UniRule"/>
</dbReference>
<accession>A0A1B6KAE0</accession>
<keyword evidence="2 5" id="KW-0489">Methyltransferase</keyword>
<organism evidence="7">
    <name type="scientific">Graphocephala atropunctata</name>
    <dbReference type="NCBI Taxonomy" id="36148"/>
    <lineage>
        <taxon>Eukaryota</taxon>
        <taxon>Metazoa</taxon>
        <taxon>Ecdysozoa</taxon>
        <taxon>Arthropoda</taxon>
        <taxon>Hexapoda</taxon>
        <taxon>Insecta</taxon>
        <taxon>Pterygota</taxon>
        <taxon>Neoptera</taxon>
        <taxon>Paraneoptera</taxon>
        <taxon>Hemiptera</taxon>
        <taxon>Auchenorrhyncha</taxon>
        <taxon>Membracoidea</taxon>
        <taxon>Cicadellidae</taxon>
        <taxon>Cicadellinae</taxon>
        <taxon>Cicadellini</taxon>
        <taxon>Graphocephala</taxon>
    </lineage>
</organism>